<dbReference type="NCBIfam" id="NF033510">
    <property type="entry name" value="Ca_tandemer"/>
    <property type="match status" value="3"/>
</dbReference>
<dbReference type="Pfam" id="PF17517">
    <property type="entry name" value="IgGFc_binding"/>
    <property type="match status" value="1"/>
</dbReference>
<gene>
    <name evidence="5" type="ORF">C9994_13265</name>
</gene>
<feature type="compositionally biased region" description="Polar residues" evidence="1">
    <location>
        <begin position="1150"/>
        <end position="1160"/>
    </location>
</feature>
<protein>
    <recommendedName>
        <fullName evidence="7">Bacterial Ig-like domain-containing protein</fullName>
    </recommendedName>
</protein>
<evidence type="ECO:0000313" key="6">
    <source>
        <dbReference type="Proteomes" id="UP000240608"/>
    </source>
</evidence>
<feature type="region of interest" description="Disordered" evidence="1">
    <location>
        <begin position="641"/>
        <end position="675"/>
    </location>
</feature>
<dbReference type="AlphaFoldDB" id="A0A2T4DHG4"/>
<dbReference type="EMBL" id="PYVU01000178">
    <property type="protein sequence ID" value="PTB93197.1"/>
    <property type="molecule type" value="Genomic_DNA"/>
</dbReference>
<reference evidence="5 6" key="1">
    <citation type="submission" date="2018-03" db="EMBL/GenBank/DDBJ databases">
        <title>Cross-interface Injection: A General Nanoliter Liquid Handling Method Applied to Single Cells Genome Amplification Automated Nanoliter Liquid Handling Applied to Single Cell Multiple Displacement Amplification.</title>
        <authorList>
            <person name="Yun J."/>
            <person name="Xu P."/>
            <person name="Xu J."/>
            <person name="Dai X."/>
            <person name="Wang Y."/>
            <person name="Zheng X."/>
            <person name="Cao C."/>
            <person name="Yi Q."/>
            <person name="Zhu Y."/>
            <person name="Wang L."/>
            <person name="Dong Z."/>
            <person name="Huang Y."/>
            <person name="Huang L."/>
            <person name="Du W."/>
        </authorList>
    </citation>
    <scope>NUCLEOTIDE SEQUENCE [LARGE SCALE GENOMIC DNA]</scope>
    <source>
        <strain evidence="5 6">Z-D1-2</strain>
    </source>
</reference>
<proteinExistence type="predicted"/>
<feature type="compositionally biased region" description="Polar residues" evidence="1">
    <location>
        <begin position="641"/>
        <end position="664"/>
    </location>
</feature>
<sequence length="1216" mass="124357">QDLLPQHNLPLHYLLLPQTTAFNVTVTDGAGTELSFSPVTVSRTAPAIIPLSSGAGSPKGPNTKFLVDDSQLATVQTDEGLILTANKAFFTSIRISESAQAGFLTSKGTAGFGKEFRTGHIWNTTGAAGRKAHVFSFMATEDATTVTISDFGAVDFENISESGDITVSLDAGDSYVMAAFVDKPSTDNLNNVNGTRISSNKNIVVNSGSWLGGSPGGTDEGRDIGLDQIAPIEQTGFEYILVKGQGIASENVIVVAHTDGTDIFLNGASSPANASPLNAGEFHRFTASDYSANENMYITSNQPVYVYQGLNGANSTNERQLGMNYMPPIICLGGTNVDIPNINQLGNPVIQIIAEAGEQVTITDGSGTTDVTSSARAVTGNSNYVTYKLAGYTGNVTVESPRPIRVSLTIESGNIGGAGFFSGFTTSPVIETPSGYDATSCIPDNLPVTLTATGFDSYQWYRDGIILTGETNASVSVDKPGVYTAAGTIAGCVSSEQSFPLSVTLCPGDLGVAKDVVSVTNVSGDLFDVVFDLIVTNYSPSNPAPNMQLIDDITDGLPSGATASIQSAPTVVNGSFTTGGISSSYNGTSDIALLTTSLSGADTELAAASTVTVRFKVRVDMSAATSPAYAGQAVVTTAISGPNDGITTTFDNQDFSDSGSNPDPNGNGDPTEAGENDITEVCLSNTTISYSASTYYSTGSDPTPIINGVSGGTFSAPKGLVINSTSGEIDVSASIVDDYIVTYSFGGLCPSTTSISIALNPPAEPTVINQITNNTTPTLTGTAVVNVGESLEVLLNGQTYVLGDGNLSISGTTWTLIVPVANAIGTDGIYDVTATHINGVGTRTDDTTNGELEIDTDAPEIVISGQPSIINNNSSYTVNLNFDEDITGLQITDIVVTNASLSNLTSINASTYTIVVLPAGTGNITIDFPAGGVKDLANNNNLAASQVLTIYDDTAPATPTVNALTTSDNTPVVSGTAEIGSTVTVIINGVTFTTTADASGNWSVDTETATPTAGGPFTPLTDGDYDVAVTSTDAAGNSSSDATSNEVSIDTTAPTAPIVNLLTTNDVTPVITGTNGLGTSQLAGETLTVTVNGATYTVTPDASGNWSVDTETATPTSGTLGTFNDGTSYEVVATVTDAASNSTSDATSNEVSIDTTAPATPTVNTLTTSDNTPVLSGTAEIGSTVVVVINGVTFTTTADASGDWSVDTETATPTAG</sequence>
<evidence type="ECO:0000259" key="4">
    <source>
        <dbReference type="Pfam" id="PF19078"/>
    </source>
</evidence>
<name>A0A2T4DHG4_9BACT</name>
<dbReference type="Proteomes" id="UP000240608">
    <property type="component" value="Unassembled WGS sequence"/>
</dbReference>
<feature type="domain" description="Bacterial Ig-like" evidence="3">
    <location>
        <begin position="965"/>
        <end position="1051"/>
    </location>
</feature>
<comment type="caution">
    <text evidence="5">The sequence shown here is derived from an EMBL/GenBank/DDBJ whole genome shotgun (WGS) entry which is preliminary data.</text>
</comment>
<feature type="non-terminal residue" evidence="5">
    <location>
        <position position="1216"/>
    </location>
</feature>
<organism evidence="5 6">
    <name type="scientific">Marivirga lumbricoides</name>
    <dbReference type="NCBI Taxonomy" id="1046115"/>
    <lineage>
        <taxon>Bacteria</taxon>
        <taxon>Pseudomonadati</taxon>
        <taxon>Bacteroidota</taxon>
        <taxon>Cytophagia</taxon>
        <taxon>Cytophagales</taxon>
        <taxon>Marivirgaceae</taxon>
        <taxon>Marivirga</taxon>
    </lineage>
</organism>
<evidence type="ECO:0000256" key="1">
    <source>
        <dbReference type="SAM" id="MobiDB-lite"/>
    </source>
</evidence>
<evidence type="ECO:0000259" key="2">
    <source>
        <dbReference type="Pfam" id="PF17517"/>
    </source>
</evidence>
<dbReference type="InterPro" id="IPR035234">
    <property type="entry name" value="IgGFc-bd_N"/>
</dbReference>
<dbReference type="InterPro" id="IPR044048">
    <property type="entry name" value="Big_12"/>
</dbReference>
<evidence type="ECO:0000259" key="3">
    <source>
        <dbReference type="Pfam" id="PF19077"/>
    </source>
</evidence>
<accession>A0A2T4DHG4</accession>
<evidence type="ECO:0000313" key="5">
    <source>
        <dbReference type="EMBL" id="PTB93197.1"/>
    </source>
</evidence>
<feature type="non-terminal residue" evidence="5">
    <location>
        <position position="1"/>
    </location>
</feature>
<dbReference type="InterPro" id="IPR013783">
    <property type="entry name" value="Ig-like_fold"/>
</dbReference>
<dbReference type="InterPro" id="IPR044016">
    <property type="entry name" value="Big_13"/>
</dbReference>
<feature type="domain" description="Bacterial Ig-like" evidence="4">
    <location>
        <begin position="855"/>
        <end position="948"/>
    </location>
</feature>
<dbReference type="Gene3D" id="2.60.40.10">
    <property type="entry name" value="Immunoglobulins"/>
    <property type="match status" value="4"/>
</dbReference>
<feature type="region of interest" description="Disordered" evidence="1">
    <location>
        <begin position="1141"/>
        <end position="1160"/>
    </location>
</feature>
<dbReference type="Pfam" id="PF19077">
    <property type="entry name" value="Big_13"/>
    <property type="match status" value="1"/>
</dbReference>
<dbReference type="Pfam" id="PF19078">
    <property type="entry name" value="Big_12"/>
    <property type="match status" value="1"/>
</dbReference>
<feature type="domain" description="IgGFc-binding protein N-terminal" evidence="2">
    <location>
        <begin position="105"/>
        <end position="406"/>
    </location>
</feature>
<evidence type="ECO:0008006" key="7">
    <source>
        <dbReference type="Google" id="ProtNLM"/>
    </source>
</evidence>